<sequence length="535" mass="61403">MASKVPKVKLNNGLEVPIFGLGTWKMKFFALLSLFFAFVAAASALPSQNVGLFKKLPVLADIGQKVDIQVPQQYELQGNIFQVAEYVAYQFSQAQKLGYTGEQVSNYLVEQGFPQVVAEYLAQQYEAGLDQTYFQTPYQMFNYYYNSGVSQEAQKYLAEQIALAYQLYINYLAQYGEGAYQQQYPGVPQTISQYVLQQGKYYNQNGVSYSTVQYSSAQLLQAKQYAQIALQYFAKGQVQQQAYQSVYEQLAKAVELVEKIQTLPVSYQTKQQFIPYYAAQYYSQFVLQVYQYLQNAYQSTVSQSQVFPQYFVQQVQFAYLAAHKAYQTYQFKQSNSGFQGTFNTNLAAINSNQFYGSNQISGNTGTFQVVQAAKSLVQYVQELTAQGVVSQEFAYYFIEQLKSVGVYPGQYQQLMLTFENLYHYVQNSSVPVQVMQYLKLQIQSVLQTLQRYQFQPQAQYSPVQGLIQSYFNKNYQYPSSQSQYQYGPYSTYANARPYSLPSYQYGLYGPQNLPYKSTVGSYVPFQFQGNYPYVY</sequence>
<dbReference type="AlphaFoldDB" id="N6TRM3"/>
<proteinExistence type="predicted"/>
<feature type="non-terminal residue" evidence="1">
    <location>
        <position position="1"/>
    </location>
</feature>
<organism evidence="1">
    <name type="scientific">Dendroctonus ponderosae</name>
    <name type="common">Mountain pine beetle</name>
    <dbReference type="NCBI Taxonomy" id="77166"/>
    <lineage>
        <taxon>Eukaryota</taxon>
        <taxon>Metazoa</taxon>
        <taxon>Ecdysozoa</taxon>
        <taxon>Arthropoda</taxon>
        <taxon>Hexapoda</taxon>
        <taxon>Insecta</taxon>
        <taxon>Pterygota</taxon>
        <taxon>Neoptera</taxon>
        <taxon>Endopterygota</taxon>
        <taxon>Coleoptera</taxon>
        <taxon>Polyphaga</taxon>
        <taxon>Cucujiformia</taxon>
        <taxon>Curculionidae</taxon>
        <taxon>Scolytinae</taxon>
        <taxon>Dendroctonus</taxon>
    </lineage>
</organism>
<dbReference type="OrthoDB" id="6810928at2759"/>
<dbReference type="EMBL" id="KB741249">
    <property type="protein sequence ID" value="ENN71915.1"/>
    <property type="molecule type" value="Genomic_DNA"/>
</dbReference>
<gene>
    <name evidence="1" type="ORF">YQE_11410</name>
</gene>
<reference evidence="1" key="1">
    <citation type="journal article" date="2013" name="Genome Biol.">
        <title>Draft genome of the mountain pine beetle, Dendroctonus ponderosae Hopkins, a major forest pest.</title>
        <authorList>
            <person name="Keeling C.I."/>
            <person name="Yuen M.M."/>
            <person name="Liao N.Y."/>
            <person name="Docking T.R."/>
            <person name="Chan S.K."/>
            <person name="Taylor G.A."/>
            <person name="Palmquist D.L."/>
            <person name="Jackman S.D."/>
            <person name="Nguyen A."/>
            <person name="Li M."/>
            <person name="Henderson H."/>
            <person name="Janes J.K."/>
            <person name="Zhao Y."/>
            <person name="Pandoh P."/>
            <person name="Moore R."/>
            <person name="Sperling F.A."/>
            <person name="Huber D.P."/>
            <person name="Birol I."/>
            <person name="Jones S.J."/>
            <person name="Bohlmann J."/>
        </authorList>
    </citation>
    <scope>NUCLEOTIDE SEQUENCE</scope>
</reference>
<name>N6TRM3_DENPD</name>
<protein>
    <submittedName>
        <fullName evidence="1">Uncharacterized protein</fullName>
    </submittedName>
</protein>
<evidence type="ECO:0000313" key="1">
    <source>
        <dbReference type="EMBL" id="ENN71915.1"/>
    </source>
</evidence>
<dbReference type="HOGENOM" id="CLU_593943_0_0_1"/>
<accession>N6TRM3</accession>